<dbReference type="AlphaFoldDB" id="A0A1R1XDJ4"/>
<dbReference type="OrthoDB" id="414243at2759"/>
<dbReference type="InterPro" id="IPR050213">
    <property type="entry name" value="GST_superfamily"/>
</dbReference>
<reference evidence="4" key="1">
    <citation type="submission" date="2017-01" db="EMBL/GenBank/DDBJ databases">
        <authorList>
            <person name="Wang Y."/>
            <person name="White M."/>
            <person name="Kvist S."/>
            <person name="Moncalvo J.-M."/>
        </authorList>
    </citation>
    <scope>NUCLEOTIDE SEQUENCE [LARGE SCALE GENOMIC DNA]</scope>
    <source>
        <strain evidence="4">ID-206-W2</strain>
    </source>
</reference>
<organism evidence="3 4">
    <name type="scientific">Smittium culicis</name>
    <dbReference type="NCBI Taxonomy" id="133412"/>
    <lineage>
        <taxon>Eukaryota</taxon>
        <taxon>Fungi</taxon>
        <taxon>Fungi incertae sedis</taxon>
        <taxon>Zoopagomycota</taxon>
        <taxon>Kickxellomycotina</taxon>
        <taxon>Harpellomycetes</taxon>
        <taxon>Harpellales</taxon>
        <taxon>Legeriomycetaceae</taxon>
        <taxon>Smittium</taxon>
    </lineage>
</organism>
<dbReference type="PROSITE" id="PS50404">
    <property type="entry name" value="GST_NTER"/>
    <property type="match status" value="1"/>
</dbReference>
<keyword evidence="4" id="KW-1185">Reference proteome</keyword>
<dbReference type="Gene3D" id="3.40.30.10">
    <property type="entry name" value="Glutaredoxin"/>
    <property type="match status" value="1"/>
</dbReference>
<feature type="domain" description="GST C-terminal" evidence="2">
    <location>
        <begin position="83"/>
        <end position="200"/>
    </location>
</feature>
<dbReference type="Gene3D" id="1.20.1050.10">
    <property type="match status" value="1"/>
</dbReference>
<dbReference type="InterPro" id="IPR010987">
    <property type="entry name" value="Glutathione-S-Trfase_C-like"/>
</dbReference>
<dbReference type="Pfam" id="PF14497">
    <property type="entry name" value="GST_C_3"/>
    <property type="match status" value="1"/>
</dbReference>
<dbReference type="SFLD" id="SFLDS00019">
    <property type="entry name" value="Glutathione_Transferase_(cytos"/>
    <property type="match status" value="1"/>
</dbReference>
<dbReference type="InterPro" id="IPR036282">
    <property type="entry name" value="Glutathione-S-Trfase_C_sf"/>
</dbReference>
<dbReference type="EMBL" id="LSSM01005434">
    <property type="protein sequence ID" value="OMJ12704.1"/>
    <property type="molecule type" value="Genomic_DNA"/>
</dbReference>
<dbReference type="SUPFAM" id="SSF47616">
    <property type="entry name" value="GST C-terminal domain-like"/>
    <property type="match status" value="1"/>
</dbReference>
<name>A0A1R1XDJ4_9FUNG</name>
<evidence type="ECO:0000313" key="4">
    <source>
        <dbReference type="Proteomes" id="UP000187429"/>
    </source>
</evidence>
<protein>
    <submittedName>
        <fullName evidence="3">Putative glutathione S-transferase 6</fullName>
    </submittedName>
</protein>
<dbReference type="SUPFAM" id="SSF52833">
    <property type="entry name" value="Thioredoxin-like"/>
    <property type="match status" value="1"/>
</dbReference>
<proteinExistence type="predicted"/>
<accession>A0A1R1XDJ4</accession>
<dbReference type="Proteomes" id="UP000187429">
    <property type="component" value="Unassembled WGS sequence"/>
</dbReference>
<gene>
    <name evidence="3" type="ORF">AYI69_g9303</name>
</gene>
<dbReference type="InterPro" id="IPR004046">
    <property type="entry name" value="GST_C"/>
</dbReference>
<evidence type="ECO:0000259" key="2">
    <source>
        <dbReference type="PROSITE" id="PS50405"/>
    </source>
</evidence>
<evidence type="ECO:0000259" key="1">
    <source>
        <dbReference type="PROSITE" id="PS50404"/>
    </source>
</evidence>
<sequence length="200" mass="22386">MSSFELVYFPITARAQTIRTILSLADASWKNRVPQWPQEKEAMPFGRLPQLNETHADGSKFSLVESTAIERYLSRKFGLLPSDNQTAAILESYALQISDSYEAFIYHAIKARTAESNAAMEEQLRFLFKQHEKILAANPSGHYHGNSITYPDVVLYTLYNQAKVSNNASLFNESECPNIMKLVTSMDSNEKIAAGIATVA</sequence>
<dbReference type="GO" id="GO:0006749">
    <property type="term" value="P:glutathione metabolic process"/>
    <property type="evidence" value="ECO:0007669"/>
    <property type="project" value="TreeGrafter"/>
</dbReference>
<comment type="caution">
    <text evidence="3">The sequence shown here is derived from an EMBL/GenBank/DDBJ whole genome shotgun (WGS) entry which is preliminary data.</text>
</comment>
<dbReference type="PROSITE" id="PS50405">
    <property type="entry name" value="GST_CTER"/>
    <property type="match status" value="1"/>
</dbReference>
<dbReference type="PANTHER" id="PTHR11571">
    <property type="entry name" value="GLUTATHIONE S-TRANSFERASE"/>
    <property type="match status" value="1"/>
</dbReference>
<dbReference type="InterPro" id="IPR040079">
    <property type="entry name" value="Glutathione_S-Trfase"/>
</dbReference>
<feature type="domain" description="GST N-terminal" evidence="1">
    <location>
        <begin position="2"/>
        <end position="81"/>
    </location>
</feature>
<dbReference type="GO" id="GO:0004364">
    <property type="term" value="F:glutathione transferase activity"/>
    <property type="evidence" value="ECO:0007669"/>
    <property type="project" value="TreeGrafter"/>
</dbReference>
<dbReference type="InterPro" id="IPR036249">
    <property type="entry name" value="Thioredoxin-like_sf"/>
</dbReference>
<keyword evidence="3" id="KW-0808">Transferase</keyword>
<evidence type="ECO:0000313" key="3">
    <source>
        <dbReference type="EMBL" id="OMJ12704.1"/>
    </source>
</evidence>
<dbReference type="InterPro" id="IPR004045">
    <property type="entry name" value="Glutathione_S-Trfase_N"/>
</dbReference>